<evidence type="ECO:0000256" key="1">
    <source>
        <dbReference type="ARBA" id="ARBA00006270"/>
    </source>
</evidence>
<dbReference type="InterPro" id="IPR027417">
    <property type="entry name" value="P-loop_NTPase"/>
</dbReference>
<reference evidence="2" key="2">
    <citation type="journal article" date="2007" name="Science">
        <title>Draft genome sequence of the sexually transmitted pathogen Trichomonas vaginalis.</title>
        <authorList>
            <person name="Carlton J.M."/>
            <person name="Hirt R.P."/>
            <person name="Silva J.C."/>
            <person name="Delcher A.L."/>
            <person name="Schatz M."/>
            <person name="Zhao Q."/>
            <person name="Wortman J.R."/>
            <person name="Bidwell S.L."/>
            <person name="Alsmark U.C.M."/>
            <person name="Besteiro S."/>
            <person name="Sicheritz-Ponten T."/>
            <person name="Noel C.J."/>
            <person name="Dacks J.B."/>
            <person name="Foster P.G."/>
            <person name="Simillion C."/>
            <person name="Van de Peer Y."/>
            <person name="Miranda-Saavedra D."/>
            <person name="Barton G.J."/>
            <person name="Westrop G.D."/>
            <person name="Mueller S."/>
            <person name="Dessi D."/>
            <person name="Fiori P.L."/>
            <person name="Ren Q."/>
            <person name="Paulsen I."/>
            <person name="Zhang H."/>
            <person name="Bastida-Corcuera F.D."/>
            <person name="Simoes-Barbosa A."/>
            <person name="Brown M.T."/>
            <person name="Hayes R.D."/>
            <person name="Mukherjee M."/>
            <person name="Okumura C.Y."/>
            <person name="Schneider R."/>
            <person name="Smith A.J."/>
            <person name="Vanacova S."/>
            <person name="Villalvazo M."/>
            <person name="Haas B.J."/>
            <person name="Pertea M."/>
            <person name="Feldblyum T.V."/>
            <person name="Utterback T.R."/>
            <person name="Shu C.L."/>
            <person name="Osoegawa K."/>
            <person name="de Jong P.J."/>
            <person name="Hrdy I."/>
            <person name="Horvathova L."/>
            <person name="Zubacova Z."/>
            <person name="Dolezal P."/>
            <person name="Malik S.B."/>
            <person name="Logsdon J.M. Jr."/>
            <person name="Henze K."/>
            <person name="Gupta A."/>
            <person name="Wang C.C."/>
            <person name="Dunne R.L."/>
            <person name="Upcroft J.A."/>
            <person name="Upcroft P."/>
            <person name="White O."/>
            <person name="Salzberg S.L."/>
            <person name="Tang P."/>
            <person name="Chiu C.-H."/>
            <person name="Lee Y.-S."/>
            <person name="Embley T.M."/>
            <person name="Coombs G.H."/>
            <person name="Mottram J.C."/>
            <person name="Tachezy J."/>
            <person name="Fraser-Liggett C.M."/>
            <person name="Johnson P.J."/>
        </authorList>
    </citation>
    <scope>NUCLEOTIDE SEQUENCE [LARGE SCALE GENOMIC DNA]</scope>
    <source>
        <strain evidence="2">G3</strain>
    </source>
</reference>
<dbReference type="InterPro" id="IPR050209">
    <property type="entry name" value="Rab_GTPases_membrane_traffic"/>
</dbReference>
<dbReference type="SMART" id="SM00176">
    <property type="entry name" value="RAN"/>
    <property type="match status" value="1"/>
</dbReference>
<dbReference type="SMART" id="SM00177">
    <property type="entry name" value="ARF"/>
    <property type="match status" value="1"/>
</dbReference>
<comment type="similarity">
    <text evidence="1">Belongs to the small GTPase superfamily. Rab family.</text>
</comment>
<dbReference type="InParanoid" id="A2EVE6"/>
<dbReference type="SMART" id="SM00175">
    <property type="entry name" value="RAB"/>
    <property type="match status" value="1"/>
</dbReference>
<sequence>MTQPLSYKVVIVGNTQVGKTCIVDKLVTGAISDDVTPTIGASFLTFTIKKPKGPIKLHIWDTAGQEKFMSITSTYYRNAHFALLVFDLSDRNSFNNLGRWLGDLKGNAPPEVKIILVGNKKDLENERAITKEEAETFVSENNLLYYMEVSALTGDRIRELFQGLVNIDTTDALDVIQHKRSEEGSSCC</sequence>
<evidence type="ECO:0000313" key="2">
    <source>
        <dbReference type="EMBL" id="EAY03392.1"/>
    </source>
</evidence>
<reference evidence="2" key="1">
    <citation type="submission" date="2006-10" db="EMBL/GenBank/DDBJ databases">
        <authorList>
            <person name="Amadeo P."/>
            <person name="Zhao Q."/>
            <person name="Wortman J."/>
            <person name="Fraser-Liggett C."/>
            <person name="Carlton J."/>
        </authorList>
    </citation>
    <scope>NUCLEOTIDE SEQUENCE</scope>
    <source>
        <strain evidence="2">G3</strain>
    </source>
</reference>
<keyword evidence="3" id="KW-1185">Reference proteome</keyword>
<dbReference type="AlphaFoldDB" id="A2EVE6"/>
<proteinExistence type="inferred from homology"/>
<accession>A2EVE6</accession>
<protein>
    <submittedName>
        <fullName evidence="2">Small GTP-binding protein, putative</fullName>
    </submittedName>
</protein>
<dbReference type="FunFam" id="3.40.50.300:FF:001586">
    <property type="entry name" value="Small GTP-binding protein, putative"/>
    <property type="match status" value="1"/>
</dbReference>
<organism evidence="2 3">
    <name type="scientific">Trichomonas vaginalis (strain ATCC PRA-98 / G3)</name>
    <dbReference type="NCBI Taxonomy" id="412133"/>
    <lineage>
        <taxon>Eukaryota</taxon>
        <taxon>Metamonada</taxon>
        <taxon>Parabasalia</taxon>
        <taxon>Trichomonadida</taxon>
        <taxon>Trichomonadidae</taxon>
        <taxon>Trichomonas</taxon>
    </lineage>
</organism>
<dbReference type="Gene3D" id="3.40.50.300">
    <property type="entry name" value="P-loop containing nucleotide triphosphate hydrolases"/>
    <property type="match status" value="1"/>
</dbReference>
<dbReference type="GO" id="GO:0012505">
    <property type="term" value="C:endomembrane system"/>
    <property type="evidence" value="ECO:0000318"/>
    <property type="project" value="GO_Central"/>
</dbReference>
<dbReference type="GO" id="GO:0003924">
    <property type="term" value="F:GTPase activity"/>
    <property type="evidence" value="ECO:0000318"/>
    <property type="project" value="GO_Central"/>
</dbReference>
<dbReference type="NCBIfam" id="TIGR00231">
    <property type="entry name" value="small_GTP"/>
    <property type="match status" value="1"/>
</dbReference>
<dbReference type="GO" id="GO:0005525">
    <property type="term" value="F:GTP binding"/>
    <property type="evidence" value="ECO:0007669"/>
    <property type="project" value="InterPro"/>
</dbReference>
<dbReference type="CDD" id="cd00154">
    <property type="entry name" value="Rab"/>
    <property type="match status" value="1"/>
</dbReference>
<gene>
    <name evidence="2" type="ORF">TVAG_489360</name>
</gene>
<dbReference type="PROSITE" id="PS51419">
    <property type="entry name" value="RAB"/>
    <property type="match status" value="1"/>
</dbReference>
<dbReference type="VEuPathDB" id="TrichDB:TVAGG3_0449820"/>
<dbReference type="SMART" id="SM00174">
    <property type="entry name" value="RHO"/>
    <property type="match status" value="1"/>
</dbReference>
<dbReference type="eggNOG" id="KOG0086">
    <property type="taxonomic scope" value="Eukaryota"/>
</dbReference>
<dbReference type="GO" id="GO:0006886">
    <property type="term" value="P:intracellular protein transport"/>
    <property type="evidence" value="ECO:0000318"/>
    <property type="project" value="GO_Central"/>
</dbReference>
<dbReference type="STRING" id="5722.A2EVE6"/>
<dbReference type="PROSITE" id="PS51421">
    <property type="entry name" value="RAS"/>
    <property type="match status" value="1"/>
</dbReference>
<dbReference type="RefSeq" id="XP_001315615.1">
    <property type="nucleotide sequence ID" value="XM_001315580.1"/>
</dbReference>
<dbReference type="KEGG" id="tva:4761237"/>
<dbReference type="Pfam" id="PF00071">
    <property type="entry name" value="Ras"/>
    <property type="match status" value="1"/>
</dbReference>
<dbReference type="OMA" id="CTRSCNI"/>
<dbReference type="GO" id="GO:0005769">
    <property type="term" value="C:early endosome"/>
    <property type="evidence" value="ECO:0000318"/>
    <property type="project" value="GO_Central"/>
</dbReference>
<dbReference type="Proteomes" id="UP000001542">
    <property type="component" value="Unassembled WGS sequence"/>
</dbReference>
<dbReference type="PRINTS" id="PR00449">
    <property type="entry name" value="RASTRNSFRMNG"/>
</dbReference>
<dbReference type="InterPro" id="IPR005225">
    <property type="entry name" value="Small_GTP-bd"/>
</dbReference>
<dbReference type="EMBL" id="DS113506">
    <property type="protein sequence ID" value="EAY03392.1"/>
    <property type="molecule type" value="Genomic_DNA"/>
</dbReference>
<dbReference type="VEuPathDB" id="TrichDB:TVAG_489360"/>
<dbReference type="PROSITE" id="PS51420">
    <property type="entry name" value="RHO"/>
    <property type="match status" value="1"/>
</dbReference>
<dbReference type="SUPFAM" id="SSF52540">
    <property type="entry name" value="P-loop containing nucleoside triphosphate hydrolases"/>
    <property type="match status" value="1"/>
</dbReference>
<evidence type="ECO:0000313" key="3">
    <source>
        <dbReference type="Proteomes" id="UP000001542"/>
    </source>
</evidence>
<dbReference type="OrthoDB" id="63533at2759"/>
<name>A2EVE6_TRIV3</name>
<dbReference type="PROSITE" id="PS51417">
    <property type="entry name" value="ARF"/>
    <property type="match status" value="1"/>
</dbReference>
<dbReference type="InterPro" id="IPR001806">
    <property type="entry name" value="Small_GTPase"/>
</dbReference>
<dbReference type="SMR" id="A2EVE6"/>
<dbReference type="SMART" id="SM00173">
    <property type="entry name" value="RAS"/>
    <property type="match status" value="1"/>
</dbReference>
<dbReference type="PANTHER" id="PTHR47979">
    <property type="entry name" value="DRAB11-RELATED"/>
    <property type="match status" value="1"/>
</dbReference>